<keyword evidence="2" id="KW-0540">Nuclease</keyword>
<name>A0ABX1LX80_9CYAN</name>
<proteinExistence type="predicted"/>
<dbReference type="GO" id="GO:0004519">
    <property type="term" value="F:endonuclease activity"/>
    <property type="evidence" value="ECO:0007669"/>
    <property type="project" value="UniProtKB-KW"/>
</dbReference>
<organism evidence="2 3">
    <name type="scientific">Pseudanabaena yagii GIHE-NHR1</name>
    <dbReference type="NCBI Taxonomy" id="2722753"/>
    <lineage>
        <taxon>Bacteria</taxon>
        <taxon>Bacillati</taxon>
        <taxon>Cyanobacteriota</taxon>
        <taxon>Cyanophyceae</taxon>
        <taxon>Pseudanabaenales</taxon>
        <taxon>Pseudanabaenaceae</taxon>
        <taxon>Pseudanabaena</taxon>
        <taxon>Pseudanabaena yagii</taxon>
    </lineage>
</organism>
<dbReference type="Pfam" id="PF04313">
    <property type="entry name" value="HSDR_N"/>
    <property type="match status" value="1"/>
</dbReference>
<keyword evidence="3" id="KW-1185">Reference proteome</keyword>
<sequence length="211" mass="24103">MAVTLPISKTILSIADVEDKFQLLPCTAPTFFREWQDNLPELTEIEKAVLDRLLVRFAAHRRRRILAEGAVDKLMISPLLDLVGFYEPEYEVRTEESVEFALEGDEEILRGRIDTLIVHEKLWVLVIEAKRTIMASLAMPQALSYMMCNPQPDIPSFGMITNGDEFIFLKAIAQPTPLYSASRSYSIFFPTGSQDLVEVFRVLKKIKNHLK</sequence>
<accession>A0ABX1LX80</accession>
<dbReference type="RefSeq" id="WP_169364154.1">
    <property type="nucleotide sequence ID" value="NZ_JAAVJL010000001.1"/>
</dbReference>
<keyword evidence="2" id="KW-0378">Hydrolase</keyword>
<gene>
    <name evidence="2" type="ORF">HC246_15390</name>
</gene>
<feature type="domain" description="Restriction endonuclease type I HsdR N-terminal" evidence="1">
    <location>
        <begin position="69"/>
        <end position="174"/>
    </location>
</feature>
<dbReference type="InterPro" id="IPR007409">
    <property type="entry name" value="Restrct_endonuc_type1_HsdR_N"/>
</dbReference>
<reference evidence="2 3" key="1">
    <citation type="submission" date="2020-03" db="EMBL/GenBank/DDBJ databases">
        <title>Draft Genome Sequence of 2-Methylisoborneol Producing Pseudanabaena yagii Strain GIHE-NHR1 Isolated from North Han River in South Korea.</title>
        <authorList>
            <person name="Jeong J."/>
        </authorList>
    </citation>
    <scope>NUCLEOTIDE SEQUENCE [LARGE SCALE GENOMIC DNA]</scope>
    <source>
        <strain evidence="2 3">GIHE-NHR1</strain>
    </source>
</reference>
<comment type="caution">
    <text evidence="2">The sequence shown here is derived from an EMBL/GenBank/DDBJ whole genome shotgun (WGS) entry which is preliminary data.</text>
</comment>
<protein>
    <submittedName>
        <fullName evidence="2">Type I restriction endonuclease subunit R</fullName>
    </submittedName>
</protein>
<evidence type="ECO:0000259" key="1">
    <source>
        <dbReference type="Pfam" id="PF04313"/>
    </source>
</evidence>
<evidence type="ECO:0000313" key="2">
    <source>
        <dbReference type="EMBL" id="NMF59364.1"/>
    </source>
</evidence>
<dbReference type="EMBL" id="JAAVJL010000001">
    <property type="protein sequence ID" value="NMF59364.1"/>
    <property type="molecule type" value="Genomic_DNA"/>
</dbReference>
<dbReference type="Proteomes" id="UP000738376">
    <property type="component" value="Unassembled WGS sequence"/>
</dbReference>
<keyword evidence="2" id="KW-0255">Endonuclease</keyword>
<evidence type="ECO:0000313" key="3">
    <source>
        <dbReference type="Proteomes" id="UP000738376"/>
    </source>
</evidence>